<accession>A0ABW9SJE2</accession>
<feature type="domain" description="Antibacterial effector protein Tle3 C-terminal" evidence="2">
    <location>
        <begin position="632"/>
        <end position="727"/>
    </location>
</feature>
<evidence type="ECO:0008006" key="6">
    <source>
        <dbReference type="Google" id="ProtNLM"/>
    </source>
</evidence>
<proteinExistence type="predicted"/>
<dbReference type="InterPro" id="IPR021692">
    <property type="entry name" value="Tle3_C"/>
</dbReference>
<evidence type="ECO:0000259" key="2">
    <source>
        <dbReference type="Pfam" id="PF11678"/>
    </source>
</evidence>
<gene>
    <name evidence="4" type="ORF">GM655_05425</name>
</gene>
<reference evidence="4 5" key="1">
    <citation type="submission" date="2019-11" db="EMBL/GenBank/DDBJ databases">
        <title>Type strains purchased from KCTC, JCM and DSMZ.</title>
        <authorList>
            <person name="Lu H."/>
        </authorList>
    </citation>
    <scope>NUCLEOTIDE SEQUENCE [LARGE SCALE GENOMIC DNA]</scope>
    <source>
        <strain evidence="4 5">DSM 103461</strain>
    </source>
</reference>
<dbReference type="Proteomes" id="UP000735592">
    <property type="component" value="Unassembled WGS sequence"/>
</dbReference>
<feature type="region of interest" description="Disordered" evidence="1">
    <location>
        <begin position="718"/>
        <end position="746"/>
    </location>
</feature>
<evidence type="ECO:0000259" key="3">
    <source>
        <dbReference type="Pfam" id="PF24322"/>
    </source>
</evidence>
<dbReference type="InterPro" id="IPR056221">
    <property type="entry name" value="Tle3_ab_dom"/>
</dbReference>
<name>A0ABW9SJE2_9BURK</name>
<keyword evidence="5" id="KW-1185">Reference proteome</keyword>
<feature type="domain" description="T6SS Tle3 phospholipase effector alpha/beta" evidence="3">
    <location>
        <begin position="52"/>
        <end position="394"/>
    </location>
</feature>
<dbReference type="EMBL" id="WNKW01000001">
    <property type="protein sequence ID" value="MTW32268.1"/>
    <property type="molecule type" value="Genomic_DNA"/>
</dbReference>
<dbReference type="Pfam" id="PF24322">
    <property type="entry name" value="Tle3"/>
    <property type="match status" value="1"/>
</dbReference>
<feature type="region of interest" description="Disordered" evidence="1">
    <location>
        <begin position="525"/>
        <end position="568"/>
    </location>
</feature>
<evidence type="ECO:0000313" key="4">
    <source>
        <dbReference type="EMBL" id="MTW32268.1"/>
    </source>
</evidence>
<protein>
    <recommendedName>
        <fullName evidence="6">DUF3274 domain-containing protein</fullName>
    </recommendedName>
</protein>
<feature type="compositionally biased region" description="Basic and acidic residues" evidence="1">
    <location>
        <begin position="551"/>
        <end position="568"/>
    </location>
</feature>
<sequence length="746" mass="83300">MSNSAPTPANASVDSTAALDPRDDPNAIIVGQKSGITLLNGGKLTALMRLPLPGVVIFVHGVNSEGEWYQAAEQGLCNGLNERLKRCDEHMVHATPEGGQLTPAKYMRELTDDGYINPDMKFDTFIEATEHCTPVIHFRWGYKANSDELQKYGDGIYLNEKNYWGGGPFANGCTALPDLWGNGLSENLFLWMHIQHLNPVNDRSVFACPPKPYYVLAALRLARLIESIRKKQADVPISLVCHSQGNMIGMAAAFFGDALAPAQDAAGVTGRCVADTYVLCNPPYSLTTSNFTEDWSHSEMKDKHGGRGRQSGAARSATLRAFFDIIRQPASRRQKAEDINRELENVNHPFDAVSDCASYGNACAPHGRITLYCNPHDQVISSLAVQGIGWRGMSKEEISASGGAGIFSQRVFAHGYQIGIQGNYHYWNNHYKQPRPGTPGFWAPESPKVEYCVSKGLDASRGNVLSTILTMAMAPIAIVAFKLSGMRIHALPDDKWSIPLDAPNLPEPFVPAALRFGKPDLGFDQTYEAPGQLRDQQRARDASDPYAGDHVIPREAGKREREETDAALGDRDTEASMRYEDHARLRMQARREGMAKKTDEHVKGEDDATKASAEYKEWQKMKIKTYLADNVNEHATDHSTILTNPMHAQRALAYDVEIGLCRIRDKDMRKLRIAADWRFLDGLDKEDQHKEFEEYFLYGYFKNDSTFKWANDTDSEGRMPDKIVDQREHPPLQPRLFERLNRGGHP</sequence>
<evidence type="ECO:0000313" key="5">
    <source>
        <dbReference type="Proteomes" id="UP000735592"/>
    </source>
</evidence>
<feature type="compositionally biased region" description="Polar residues" evidence="1">
    <location>
        <begin position="1"/>
        <end position="15"/>
    </location>
</feature>
<comment type="caution">
    <text evidence="4">The sequence shown here is derived from an EMBL/GenBank/DDBJ whole genome shotgun (WGS) entry which is preliminary data.</text>
</comment>
<dbReference type="Pfam" id="PF11678">
    <property type="entry name" value="Tle3_C"/>
    <property type="match status" value="1"/>
</dbReference>
<evidence type="ECO:0000256" key="1">
    <source>
        <dbReference type="SAM" id="MobiDB-lite"/>
    </source>
</evidence>
<dbReference type="RefSeq" id="WP_155433553.1">
    <property type="nucleotide sequence ID" value="NZ_JBHLXK010000003.1"/>
</dbReference>
<feature type="region of interest" description="Disordered" evidence="1">
    <location>
        <begin position="1"/>
        <end position="24"/>
    </location>
</feature>
<organism evidence="4 5">
    <name type="scientific">Pseudoduganella danionis</name>
    <dbReference type="NCBI Taxonomy" id="1890295"/>
    <lineage>
        <taxon>Bacteria</taxon>
        <taxon>Pseudomonadati</taxon>
        <taxon>Pseudomonadota</taxon>
        <taxon>Betaproteobacteria</taxon>
        <taxon>Burkholderiales</taxon>
        <taxon>Oxalobacteraceae</taxon>
        <taxon>Telluria group</taxon>
        <taxon>Pseudoduganella</taxon>
    </lineage>
</organism>